<gene>
    <name evidence="10" type="ORF">DW099_13240</name>
</gene>
<dbReference type="Proteomes" id="UP000284841">
    <property type="component" value="Unassembled WGS sequence"/>
</dbReference>
<sequence>MIQEILDYRPVIAVFISMIAAGVILLRGNRISANRREAITFGAAVIKAVCIFSMVPQVLAGNEFDIILFEIAGGISLELKVDGAGMVFGCVASGLWILTSVYSIGYMRGHKEKNQTGYFAAFAMCLSGAIGICFAANLLTFFIFYEILTVATYPLVVHYRDKKGKLSGRKYLIYTLSSGQLFLAGIVFLYVSCGTLDFQPGGFVEHSLSKGMTALAFFLVIVGGVVKAGVMPLHSWLPAAMVAPTPVSALLHAVAVVKAGAFCVIRIVGYTFGPEICRWSEATDVLAWIAVCTILLSSLIAMQKDNLKARLAYSTVGQLSYIVLGVCILTPASMAGAMYHIVAHAFMKITLFMCAGAIFVTTHKAEISDMRGIGRRMPLTMAAFTVASIGIAGMPFMVGFVSKMSIIEGAAEIGQPFFIVTLMASALLSLTYLVPVCYIAFSKRNINADFLDYPAGTVLEGEANKAMLIPLLLTACISILLGIMPNAGPHLLQLAEMAAQSIFQGGGM</sequence>
<evidence type="ECO:0000256" key="8">
    <source>
        <dbReference type="SAM" id="Phobius"/>
    </source>
</evidence>
<dbReference type="PANTHER" id="PTHR42703">
    <property type="entry name" value="NADH DEHYDROGENASE"/>
    <property type="match status" value="1"/>
</dbReference>
<evidence type="ECO:0000313" key="11">
    <source>
        <dbReference type="Proteomes" id="UP000284841"/>
    </source>
</evidence>
<dbReference type="InterPro" id="IPR050586">
    <property type="entry name" value="CPA3_Na-H_Antiporter_D"/>
</dbReference>
<dbReference type="Pfam" id="PF00361">
    <property type="entry name" value="Proton_antipo_M"/>
    <property type="match status" value="1"/>
</dbReference>
<evidence type="ECO:0000256" key="1">
    <source>
        <dbReference type="ARBA" id="ARBA00004651"/>
    </source>
</evidence>
<dbReference type="AlphaFoldDB" id="A0A415DY90"/>
<feature type="transmembrane region" description="Helical" evidence="8">
    <location>
        <begin position="311"/>
        <end position="332"/>
    </location>
</feature>
<evidence type="ECO:0000256" key="6">
    <source>
        <dbReference type="ARBA" id="ARBA00023136"/>
    </source>
</evidence>
<feature type="transmembrane region" description="Helical" evidence="8">
    <location>
        <begin position="117"/>
        <end position="136"/>
    </location>
</feature>
<comment type="caution">
    <text evidence="10">The sequence shown here is derived from an EMBL/GenBank/DDBJ whole genome shotgun (WGS) entry which is preliminary data.</text>
</comment>
<dbReference type="PANTHER" id="PTHR42703:SF1">
    <property type="entry name" value="NA(+)_H(+) ANTIPORTER SUBUNIT D1"/>
    <property type="match status" value="1"/>
</dbReference>
<dbReference type="GO" id="GO:0005886">
    <property type="term" value="C:plasma membrane"/>
    <property type="evidence" value="ECO:0007669"/>
    <property type="project" value="UniProtKB-SubCell"/>
</dbReference>
<keyword evidence="3" id="KW-1003">Cell membrane</keyword>
<feature type="transmembrane region" description="Helical" evidence="8">
    <location>
        <begin position="381"/>
        <end position="401"/>
    </location>
</feature>
<organism evidence="10 11">
    <name type="scientific">Emergencia timonensis</name>
    <dbReference type="NCBI Taxonomy" id="1776384"/>
    <lineage>
        <taxon>Bacteria</taxon>
        <taxon>Bacillati</taxon>
        <taxon>Bacillota</taxon>
        <taxon>Clostridia</taxon>
        <taxon>Peptostreptococcales</taxon>
        <taxon>Anaerovoracaceae</taxon>
        <taxon>Emergencia</taxon>
    </lineage>
</organism>
<evidence type="ECO:0000256" key="5">
    <source>
        <dbReference type="ARBA" id="ARBA00022989"/>
    </source>
</evidence>
<keyword evidence="11" id="KW-1185">Reference proteome</keyword>
<evidence type="ECO:0000256" key="2">
    <source>
        <dbReference type="ARBA" id="ARBA00005346"/>
    </source>
</evidence>
<keyword evidence="5 8" id="KW-1133">Transmembrane helix</keyword>
<feature type="transmembrane region" description="Helical" evidence="8">
    <location>
        <begin position="338"/>
        <end position="360"/>
    </location>
</feature>
<evidence type="ECO:0000256" key="7">
    <source>
        <dbReference type="RuleBase" id="RU000320"/>
    </source>
</evidence>
<keyword evidence="4 7" id="KW-0812">Transmembrane</keyword>
<evidence type="ECO:0000256" key="3">
    <source>
        <dbReference type="ARBA" id="ARBA00022475"/>
    </source>
</evidence>
<protein>
    <submittedName>
        <fullName evidence="10">Monovalent cation/H+ antiporter subunit D family protein</fullName>
    </submittedName>
</protein>
<accession>A0A415DY90</accession>
<dbReference type="STRING" id="1776384.GCA_900086585_02110"/>
<dbReference type="EMBL" id="QRMS01000004">
    <property type="protein sequence ID" value="RHJ85807.1"/>
    <property type="molecule type" value="Genomic_DNA"/>
</dbReference>
<feature type="transmembrane region" description="Helical" evidence="8">
    <location>
        <begin position="38"/>
        <end position="59"/>
    </location>
</feature>
<dbReference type="OrthoDB" id="9807568at2"/>
<reference evidence="10 11" key="1">
    <citation type="submission" date="2018-08" db="EMBL/GenBank/DDBJ databases">
        <title>A genome reference for cultivated species of the human gut microbiota.</title>
        <authorList>
            <person name="Zou Y."/>
            <person name="Xue W."/>
            <person name="Luo G."/>
        </authorList>
    </citation>
    <scope>NUCLEOTIDE SEQUENCE [LARGE SCALE GENOMIC DNA]</scope>
    <source>
        <strain evidence="10 11">AM07-24</strain>
    </source>
</reference>
<dbReference type="RefSeq" id="WP_067537714.1">
    <property type="nucleotide sequence ID" value="NZ_AP025567.1"/>
</dbReference>
<evidence type="ECO:0000313" key="10">
    <source>
        <dbReference type="EMBL" id="RHJ85807.1"/>
    </source>
</evidence>
<feature type="transmembrane region" description="Helical" evidence="8">
    <location>
        <begin position="250"/>
        <end position="273"/>
    </location>
</feature>
<evidence type="ECO:0000259" key="9">
    <source>
        <dbReference type="Pfam" id="PF00361"/>
    </source>
</evidence>
<feature type="transmembrane region" description="Helical" evidence="8">
    <location>
        <begin position="466"/>
        <end position="484"/>
    </location>
</feature>
<comment type="subcellular location">
    <subcellularLocation>
        <location evidence="1">Cell membrane</location>
        <topology evidence="1">Multi-pass membrane protein</topology>
    </subcellularLocation>
    <subcellularLocation>
        <location evidence="7">Membrane</location>
        <topology evidence="7">Multi-pass membrane protein</topology>
    </subcellularLocation>
</comment>
<feature type="transmembrane region" description="Helical" evidence="8">
    <location>
        <begin position="142"/>
        <end position="159"/>
    </location>
</feature>
<proteinExistence type="inferred from homology"/>
<dbReference type="InterPro" id="IPR001750">
    <property type="entry name" value="ND/Mrp_TM"/>
</dbReference>
<dbReference type="GeneID" id="83004468"/>
<feature type="transmembrane region" description="Helical" evidence="8">
    <location>
        <begin position="211"/>
        <end position="230"/>
    </location>
</feature>
<evidence type="ECO:0000256" key="4">
    <source>
        <dbReference type="ARBA" id="ARBA00022692"/>
    </source>
</evidence>
<feature type="transmembrane region" description="Helical" evidence="8">
    <location>
        <begin position="285"/>
        <end position="302"/>
    </location>
</feature>
<feature type="transmembrane region" description="Helical" evidence="8">
    <location>
        <begin position="413"/>
        <end position="441"/>
    </location>
</feature>
<dbReference type="PRINTS" id="PR01434">
    <property type="entry name" value="NADHDHGNASE5"/>
</dbReference>
<feature type="domain" description="NADH:quinone oxidoreductase/Mrp antiporter transmembrane" evidence="9">
    <location>
        <begin position="135"/>
        <end position="427"/>
    </location>
</feature>
<feature type="transmembrane region" description="Helical" evidence="8">
    <location>
        <begin position="86"/>
        <end position="105"/>
    </location>
</feature>
<keyword evidence="6 8" id="KW-0472">Membrane</keyword>
<name>A0A415DY90_9FIRM</name>
<comment type="similarity">
    <text evidence="2">Belongs to the CPA3 antiporters (TC 2.A.63) subunit D family.</text>
</comment>
<feature type="transmembrane region" description="Helical" evidence="8">
    <location>
        <begin position="6"/>
        <end position="26"/>
    </location>
</feature>
<feature type="transmembrane region" description="Helical" evidence="8">
    <location>
        <begin position="171"/>
        <end position="191"/>
    </location>
</feature>